<evidence type="ECO:0000313" key="2">
    <source>
        <dbReference type="Proteomes" id="UP000283530"/>
    </source>
</evidence>
<accession>A0A3S3QRW2</accession>
<dbReference type="EMBL" id="QPKB01000007">
    <property type="protein sequence ID" value="RWR89523.1"/>
    <property type="molecule type" value="Genomic_DNA"/>
</dbReference>
<name>A0A3S3QRW2_9MAGN</name>
<organism evidence="1 2">
    <name type="scientific">Cinnamomum micranthum f. kanehirae</name>
    <dbReference type="NCBI Taxonomy" id="337451"/>
    <lineage>
        <taxon>Eukaryota</taxon>
        <taxon>Viridiplantae</taxon>
        <taxon>Streptophyta</taxon>
        <taxon>Embryophyta</taxon>
        <taxon>Tracheophyta</taxon>
        <taxon>Spermatophyta</taxon>
        <taxon>Magnoliopsida</taxon>
        <taxon>Magnoliidae</taxon>
        <taxon>Laurales</taxon>
        <taxon>Lauraceae</taxon>
        <taxon>Cinnamomum</taxon>
    </lineage>
</organism>
<dbReference type="Proteomes" id="UP000283530">
    <property type="component" value="Unassembled WGS sequence"/>
</dbReference>
<sequence length="129" mass="14431">MMMMIGNIIVGASTSHNQASHGRRRRLKMLGLLGGRRRCTAPATTLYHKQGRLYWDGVYLRFAADPRIDNVTRDDERNRSGRCKVEDFEILDFMSFNTTLPSNELEPPAEGTGCVVTDEQNIAGTVVEG</sequence>
<protein>
    <submittedName>
        <fullName evidence="1">Uncharacterized protein</fullName>
    </submittedName>
</protein>
<evidence type="ECO:0000313" key="1">
    <source>
        <dbReference type="EMBL" id="RWR89523.1"/>
    </source>
</evidence>
<dbReference type="AlphaFoldDB" id="A0A3S3QRW2"/>
<proteinExistence type="predicted"/>
<keyword evidence="2" id="KW-1185">Reference proteome</keyword>
<reference evidence="1 2" key="1">
    <citation type="journal article" date="2019" name="Nat. Plants">
        <title>Stout camphor tree genome fills gaps in understanding of flowering plant genome evolution.</title>
        <authorList>
            <person name="Chaw S.M."/>
            <person name="Liu Y.C."/>
            <person name="Wu Y.W."/>
            <person name="Wang H.Y."/>
            <person name="Lin C.I."/>
            <person name="Wu C.S."/>
            <person name="Ke H.M."/>
            <person name="Chang L.Y."/>
            <person name="Hsu C.Y."/>
            <person name="Yang H.T."/>
            <person name="Sudianto E."/>
            <person name="Hsu M.H."/>
            <person name="Wu K.P."/>
            <person name="Wang L.N."/>
            <person name="Leebens-Mack J.H."/>
            <person name="Tsai I.J."/>
        </authorList>
    </citation>
    <scope>NUCLEOTIDE SEQUENCE [LARGE SCALE GENOMIC DNA]</scope>
    <source>
        <strain evidence="2">cv. Chaw 1501</strain>
        <tissue evidence="1">Young leaves</tissue>
    </source>
</reference>
<comment type="caution">
    <text evidence="1">The sequence shown here is derived from an EMBL/GenBank/DDBJ whole genome shotgun (WGS) entry which is preliminary data.</text>
</comment>
<gene>
    <name evidence="1" type="ORF">CKAN_01858300</name>
</gene>